<dbReference type="RefSeq" id="WP_223093681.1">
    <property type="nucleotide sequence ID" value="NZ_CP061913.1"/>
</dbReference>
<organism evidence="1 2">
    <name type="scientific">Dactylosporangium vinaceum</name>
    <dbReference type="NCBI Taxonomy" id="53362"/>
    <lineage>
        <taxon>Bacteria</taxon>
        <taxon>Bacillati</taxon>
        <taxon>Actinomycetota</taxon>
        <taxon>Actinomycetes</taxon>
        <taxon>Micromonosporales</taxon>
        <taxon>Micromonosporaceae</taxon>
        <taxon>Dactylosporangium</taxon>
    </lineage>
</organism>
<dbReference type="InterPro" id="IPR011009">
    <property type="entry name" value="Kinase-like_dom_sf"/>
</dbReference>
<gene>
    <name evidence="1" type="ORF">ACFFTR_38595</name>
</gene>
<dbReference type="EMBL" id="JBHMCA010000060">
    <property type="protein sequence ID" value="MFB9449020.1"/>
    <property type="molecule type" value="Genomic_DNA"/>
</dbReference>
<evidence type="ECO:0000313" key="1">
    <source>
        <dbReference type="EMBL" id="MFB9449020.1"/>
    </source>
</evidence>
<sequence>MTPEAWLDARLAEAGRRRTGPVTVVKRRAWGTVRRADTDGGPVWLKTPAPAVAFEVALYPLLHRLAPARVLAPIAADPERGRLLLPDGGPTLRERDDGGQAFLAALPRYAQLQRATSRAVPQLLAAGVTDMRPSVLLQRFDEAAELVPAIRARRSWFADVAAALGASAVPAGLDHADLHEGNVFADGERFFDWGDSVVGHPFGSMLVALRRGGDAARDAYLDGFTDLAPRAALLEDLRHARIAANVIRALTWQRAIAADPRADPAFADGPAVHLRQLLEPDPWNCP</sequence>
<reference evidence="1 2" key="1">
    <citation type="submission" date="2024-09" db="EMBL/GenBank/DDBJ databases">
        <authorList>
            <person name="Sun Q."/>
            <person name="Mori K."/>
        </authorList>
    </citation>
    <scope>NUCLEOTIDE SEQUENCE [LARGE SCALE GENOMIC DNA]</scope>
    <source>
        <strain evidence="1 2">JCM 3307</strain>
    </source>
</reference>
<proteinExistence type="predicted"/>
<dbReference type="Proteomes" id="UP001589608">
    <property type="component" value="Unassembled WGS sequence"/>
</dbReference>
<comment type="caution">
    <text evidence="1">The sequence shown here is derived from an EMBL/GenBank/DDBJ whole genome shotgun (WGS) entry which is preliminary data.</text>
</comment>
<accession>A0ABV5MJH3</accession>
<keyword evidence="2" id="KW-1185">Reference proteome</keyword>
<dbReference type="SUPFAM" id="SSF56112">
    <property type="entry name" value="Protein kinase-like (PK-like)"/>
    <property type="match status" value="1"/>
</dbReference>
<evidence type="ECO:0000313" key="2">
    <source>
        <dbReference type="Proteomes" id="UP001589608"/>
    </source>
</evidence>
<protein>
    <submittedName>
        <fullName evidence="1">Phosphotransferase</fullName>
    </submittedName>
</protein>
<name>A0ABV5MJH3_9ACTN</name>